<evidence type="ECO:0000256" key="3">
    <source>
        <dbReference type="ARBA" id="ARBA00023015"/>
    </source>
</evidence>
<evidence type="ECO:0000256" key="7">
    <source>
        <dbReference type="PROSITE-ProRule" id="PRU01091"/>
    </source>
</evidence>
<dbReference type="Pfam" id="PF00072">
    <property type="entry name" value="Response_reg"/>
    <property type="match status" value="1"/>
</dbReference>
<keyword evidence="1" id="KW-0597">Phosphoprotein</keyword>
<dbReference type="Gene3D" id="6.10.250.690">
    <property type="match status" value="1"/>
</dbReference>
<dbReference type="GO" id="GO:0000976">
    <property type="term" value="F:transcription cis-regulatory region binding"/>
    <property type="evidence" value="ECO:0007669"/>
    <property type="project" value="TreeGrafter"/>
</dbReference>
<dbReference type="PROSITE" id="PS50110">
    <property type="entry name" value="RESPONSE_REGULATORY"/>
    <property type="match status" value="1"/>
</dbReference>
<comment type="caution">
    <text evidence="6">Lacks conserved residue(s) required for the propagation of feature annotation.</text>
</comment>
<dbReference type="InterPro" id="IPR039420">
    <property type="entry name" value="WalR-like"/>
</dbReference>
<evidence type="ECO:0000256" key="6">
    <source>
        <dbReference type="PROSITE-ProRule" id="PRU00169"/>
    </source>
</evidence>
<dbReference type="InterPro" id="IPR001789">
    <property type="entry name" value="Sig_transdc_resp-reg_receiver"/>
</dbReference>
<dbReference type="PANTHER" id="PTHR48111:SF22">
    <property type="entry name" value="REGULATOR OF RPOS"/>
    <property type="match status" value="1"/>
</dbReference>
<dbReference type="SUPFAM" id="SSF52172">
    <property type="entry name" value="CheY-like"/>
    <property type="match status" value="1"/>
</dbReference>
<dbReference type="InterPro" id="IPR001867">
    <property type="entry name" value="OmpR/PhoB-type_DNA-bd"/>
</dbReference>
<dbReference type="EMBL" id="NZEX01000128">
    <property type="protein sequence ID" value="MAH64017.1"/>
    <property type="molecule type" value="Genomic_DNA"/>
</dbReference>
<dbReference type="InterPro" id="IPR016032">
    <property type="entry name" value="Sig_transdc_resp-reg_C-effctor"/>
</dbReference>
<feature type="DNA-binding region" description="OmpR/PhoB-type" evidence="7">
    <location>
        <begin position="139"/>
        <end position="238"/>
    </location>
</feature>
<gene>
    <name evidence="10" type="ORF">CMN54_11350</name>
</gene>
<evidence type="ECO:0008006" key="12">
    <source>
        <dbReference type="Google" id="ProtNLM"/>
    </source>
</evidence>
<feature type="domain" description="Response regulatory" evidence="8">
    <location>
        <begin position="4"/>
        <end position="117"/>
    </location>
</feature>
<dbReference type="PANTHER" id="PTHR48111">
    <property type="entry name" value="REGULATOR OF RPOS"/>
    <property type="match status" value="1"/>
</dbReference>
<keyword evidence="3" id="KW-0805">Transcription regulation</keyword>
<evidence type="ECO:0000256" key="5">
    <source>
        <dbReference type="ARBA" id="ARBA00023163"/>
    </source>
</evidence>
<evidence type="ECO:0000259" key="9">
    <source>
        <dbReference type="PROSITE" id="PS51755"/>
    </source>
</evidence>
<proteinExistence type="predicted"/>
<evidence type="ECO:0000259" key="8">
    <source>
        <dbReference type="PROSITE" id="PS50110"/>
    </source>
</evidence>
<evidence type="ECO:0000256" key="2">
    <source>
        <dbReference type="ARBA" id="ARBA00023012"/>
    </source>
</evidence>
<evidence type="ECO:0000313" key="11">
    <source>
        <dbReference type="Proteomes" id="UP000226525"/>
    </source>
</evidence>
<dbReference type="SMART" id="SM00448">
    <property type="entry name" value="REC"/>
    <property type="match status" value="1"/>
</dbReference>
<dbReference type="CDD" id="cd00383">
    <property type="entry name" value="trans_reg_C"/>
    <property type="match status" value="1"/>
</dbReference>
<keyword evidence="5" id="KW-0804">Transcription</keyword>
<dbReference type="AlphaFoldDB" id="A0A2D6YLE6"/>
<dbReference type="Gene3D" id="1.10.10.10">
    <property type="entry name" value="Winged helix-like DNA-binding domain superfamily/Winged helix DNA-binding domain"/>
    <property type="match status" value="1"/>
</dbReference>
<dbReference type="GO" id="GO:0032993">
    <property type="term" value="C:protein-DNA complex"/>
    <property type="evidence" value="ECO:0007669"/>
    <property type="project" value="TreeGrafter"/>
</dbReference>
<evidence type="ECO:0000256" key="4">
    <source>
        <dbReference type="ARBA" id="ARBA00023125"/>
    </source>
</evidence>
<evidence type="ECO:0000256" key="1">
    <source>
        <dbReference type="ARBA" id="ARBA00022553"/>
    </source>
</evidence>
<protein>
    <recommendedName>
        <fullName evidence="12">DNA-binding response regulator</fullName>
    </recommendedName>
</protein>
<reference evidence="11" key="1">
    <citation type="submission" date="2017-09" db="EMBL/GenBank/DDBJ databases">
        <title>The Reconstruction of 2,631 Draft Metagenome-Assembled Genomes from the Global Oceans.</title>
        <authorList>
            <person name="Tully B.J."/>
            <person name="Graham E.D."/>
            <person name="Heidelberg J.F."/>
        </authorList>
    </citation>
    <scope>NUCLEOTIDE SEQUENCE [LARGE SCALE GENOMIC DNA]</scope>
</reference>
<dbReference type="Proteomes" id="UP000226525">
    <property type="component" value="Unassembled WGS sequence"/>
</dbReference>
<accession>A0A2D6YLE6</accession>
<dbReference type="GO" id="GO:0005829">
    <property type="term" value="C:cytosol"/>
    <property type="evidence" value="ECO:0007669"/>
    <property type="project" value="TreeGrafter"/>
</dbReference>
<evidence type="ECO:0000313" key="10">
    <source>
        <dbReference type="EMBL" id="MAH64017.1"/>
    </source>
</evidence>
<dbReference type="SMART" id="SM00862">
    <property type="entry name" value="Trans_reg_C"/>
    <property type="match status" value="1"/>
</dbReference>
<dbReference type="InterPro" id="IPR036388">
    <property type="entry name" value="WH-like_DNA-bd_sf"/>
</dbReference>
<dbReference type="GO" id="GO:0006355">
    <property type="term" value="P:regulation of DNA-templated transcription"/>
    <property type="evidence" value="ECO:0007669"/>
    <property type="project" value="InterPro"/>
</dbReference>
<keyword evidence="2" id="KW-0902">Two-component regulatory system</keyword>
<feature type="domain" description="OmpR/PhoB-type" evidence="9">
    <location>
        <begin position="139"/>
        <end position="238"/>
    </location>
</feature>
<dbReference type="Pfam" id="PF00486">
    <property type="entry name" value="Trans_reg_C"/>
    <property type="match status" value="1"/>
</dbReference>
<dbReference type="PROSITE" id="PS51755">
    <property type="entry name" value="OMPR_PHOB"/>
    <property type="match status" value="1"/>
</dbReference>
<feature type="non-terminal residue" evidence="10">
    <location>
        <position position="1"/>
    </location>
</feature>
<dbReference type="SUPFAM" id="SSF46894">
    <property type="entry name" value="C-terminal effector domain of the bipartite response regulators"/>
    <property type="match status" value="1"/>
</dbReference>
<keyword evidence="4 7" id="KW-0238">DNA-binding</keyword>
<sequence length="247" mass="28512">ERKKLLLIEESSETAKKLMPSLNTEFEVTWVSRGLDAMLLFGHQNYQVLILETNLPDTDGLQLVRTIRKYGFTLPIIILSDRETAQDRIVGLQAGADDYLNKPVSLQELMLRLEILLRRTGLSEESTQGGLLKEINFPSSELRVGEVIIHRTNRTVKRAGSSIELRKKEFELLELLMEHPNEVMSKQRIMDTLWGHGLDANESRVIDNHLCRLRAKLDEGYEKKYISTRRGAGYTFVNQEDEKRIFR</sequence>
<comment type="caution">
    <text evidence="10">The sequence shown here is derived from an EMBL/GenBank/DDBJ whole genome shotgun (WGS) entry which is preliminary data.</text>
</comment>
<organism evidence="10 11">
    <name type="scientific">SAR324 cluster bacterium</name>
    <dbReference type="NCBI Taxonomy" id="2024889"/>
    <lineage>
        <taxon>Bacteria</taxon>
        <taxon>Deltaproteobacteria</taxon>
        <taxon>SAR324 cluster</taxon>
    </lineage>
</organism>
<dbReference type="InterPro" id="IPR011006">
    <property type="entry name" value="CheY-like_superfamily"/>
</dbReference>
<dbReference type="Gene3D" id="3.40.50.2300">
    <property type="match status" value="1"/>
</dbReference>
<name>A0A2D6YLE6_9DELT</name>
<dbReference type="GO" id="GO:0000156">
    <property type="term" value="F:phosphorelay response regulator activity"/>
    <property type="evidence" value="ECO:0007669"/>
    <property type="project" value="TreeGrafter"/>
</dbReference>